<evidence type="ECO:0000313" key="4">
    <source>
        <dbReference type="Proteomes" id="UP001152797"/>
    </source>
</evidence>
<evidence type="ECO:0000256" key="1">
    <source>
        <dbReference type="SAM" id="MobiDB-lite"/>
    </source>
</evidence>
<organism evidence="2">
    <name type="scientific">Cladocopium goreaui</name>
    <dbReference type="NCBI Taxonomy" id="2562237"/>
    <lineage>
        <taxon>Eukaryota</taxon>
        <taxon>Sar</taxon>
        <taxon>Alveolata</taxon>
        <taxon>Dinophyceae</taxon>
        <taxon>Suessiales</taxon>
        <taxon>Symbiodiniaceae</taxon>
        <taxon>Cladocopium</taxon>
    </lineage>
</organism>
<name>A0A9P1DJ03_9DINO</name>
<dbReference type="EMBL" id="CAMXCT030004851">
    <property type="protein sequence ID" value="CAL4797857.1"/>
    <property type="molecule type" value="Genomic_DNA"/>
</dbReference>
<reference evidence="2" key="1">
    <citation type="submission" date="2022-10" db="EMBL/GenBank/DDBJ databases">
        <authorList>
            <person name="Chen Y."/>
            <person name="Dougan E. K."/>
            <person name="Chan C."/>
            <person name="Rhodes N."/>
            <person name="Thang M."/>
        </authorList>
    </citation>
    <scope>NUCLEOTIDE SEQUENCE</scope>
</reference>
<dbReference type="EMBL" id="CAMXCT020004851">
    <property type="protein sequence ID" value="CAL1163920.1"/>
    <property type="molecule type" value="Genomic_DNA"/>
</dbReference>
<sequence length="129" mass="14383">MNMKIGSMSAFDIRLITSCITLLAIDLVPHKANELKFNFARVSAQSFAVRGKTQKNIYREDLQLSMEEKDRKARLSAASLAAELAEDRSMEEPQVTAEEPAEIPEPESAQLVEIEINMANAPNFKSGWV</sequence>
<comment type="caution">
    <text evidence="2">The sequence shown here is derived from an EMBL/GenBank/DDBJ whole genome shotgun (WGS) entry which is preliminary data.</text>
</comment>
<evidence type="ECO:0000313" key="2">
    <source>
        <dbReference type="EMBL" id="CAI4010545.1"/>
    </source>
</evidence>
<keyword evidence="4" id="KW-1185">Reference proteome</keyword>
<reference evidence="3" key="2">
    <citation type="submission" date="2024-04" db="EMBL/GenBank/DDBJ databases">
        <authorList>
            <person name="Chen Y."/>
            <person name="Shah S."/>
            <person name="Dougan E. K."/>
            <person name="Thang M."/>
            <person name="Chan C."/>
        </authorList>
    </citation>
    <scope>NUCLEOTIDE SEQUENCE [LARGE SCALE GENOMIC DNA]</scope>
</reference>
<evidence type="ECO:0000313" key="3">
    <source>
        <dbReference type="EMBL" id="CAL1163920.1"/>
    </source>
</evidence>
<dbReference type="EMBL" id="CAMXCT010004851">
    <property type="protein sequence ID" value="CAI4010545.1"/>
    <property type="molecule type" value="Genomic_DNA"/>
</dbReference>
<gene>
    <name evidence="2" type="ORF">C1SCF055_LOCUS35811</name>
</gene>
<accession>A0A9P1DJ03</accession>
<feature type="region of interest" description="Disordered" evidence="1">
    <location>
        <begin position="86"/>
        <end position="106"/>
    </location>
</feature>
<protein>
    <submittedName>
        <fullName evidence="2">Uncharacterized protein</fullName>
    </submittedName>
</protein>
<dbReference type="AlphaFoldDB" id="A0A9P1DJ03"/>
<proteinExistence type="predicted"/>
<dbReference type="Proteomes" id="UP001152797">
    <property type="component" value="Unassembled WGS sequence"/>
</dbReference>